<dbReference type="AlphaFoldDB" id="A0A2S9XBH1"/>
<keyword evidence="3" id="KW-1185">Reference proteome</keyword>
<reference evidence="2 3" key="1">
    <citation type="submission" date="2018-03" db="EMBL/GenBank/DDBJ databases">
        <title>Draft Genome Sequences of the Obligatory Marine Myxobacteria Enhygromyxa salina SWB005.</title>
        <authorList>
            <person name="Poehlein A."/>
            <person name="Moghaddam J.A."/>
            <person name="Harms H."/>
            <person name="Alanjari M."/>
            <person name="Koenig G.M."/>
            <person name="Daniel R."/>
            <person name="Schaeberle T.F."/>
        </authorList>
    </citation>
    <scope>NUCLEOTIDE SEQUENCE [LARGE SCALE GENOMIC DNA]</scope>
    <source>
        <strain evidence="2 3">SWB005</strain>
    </source>
</reference>
<evidence type="ECO:0000256" key="1">
    <source>
        <dbReference type="SAM" id="Phobius"/>
    </source>
</evidence>
<dbReference type="EMBL" id="PVNK01000299">
    <property type="protein sequence ID" value="PRP90041.1"/>
    <property type="molecule type" value="Genomic_DNA"/>
</dbReference>
<protein>
    <submittedName>
        <fullName evidence="2">Uncharacterized protein</fullName>
    </submittedName>
</protein>
<name>A0A2S9XBH1_9BACT</name>
<accession>A0A2S9XBH1</accession>
<keyword evidence="1" id="KW-0812">Transmembrane</keyword>
<comment type="caution">
    <text evidence="2">The sequence shown here is derived from an EMBL/GenBank/DDBJ whole genome shotgun (WGS) entry which is preliminary data.</text>
</comment>
<evidence type="ECO:0000313" key="3">
    <source>
        <dbReference type="Proteomes" id="UP000237968"/>
    </source>
</evidence>
<dbReference type="RefSeq" id="WP_181198456.1">
    <property type="nucleotide sequence ID" value="NZ_PVNK01000299.1"/>
</dbReference>
<gene>
    <name evidence="2" type="ORF">ENSA5_68440</name>
</gene>
<evidence type="ECO:0000313" key="2">
    <source>
        <dbReference type="EMBL" id="PRP90041.1"/>
    </source>
</evidence>
<keyword evidence="1" id="KW-0472">Membrane</keyword>
<proteinExistence type="predicted"/>
<dbReference type="Proteomes" id="UP000237968">
    <property type="component" value="Unassembled WGS sequence"/>
</dbReference>
<keyword evidence="1" id="KW-1133">Transmembrane helix</keyword>
<feature type="transmembrane region" description="Helical" evidence="1">
    <location>
        <begin position="16"/>
        <end position="35"/>
    </location>
</feature>
<sequence length="51" mass="5392">MAAKFDPNIELNPNPILLGVLVLVLAGFTTVFMIIKTGDTKPDTPAPTAQP</sequence>
<organism evidence="2 3">
    <name type="scientific">Enhygromyxa salina</name>
    <dbReference type="NCBI Taxonomy" id="215803"/>
    <lineage>
        <taxon>Bacteria</taxon>
        <taxon>Pseudomonadati</taxon>
        <taxon>Myxococcota</taxon>
        <taxon>Polyangia</taxon>
        <taxon>Nannocystales</taxon>
        <taxon>Nannocystaceae</taxon>
        <taxon>Enhygromyxa</taxon>
    </lineage>
</organism>